<feature type="region of interest" description="Disordered" evidence="1">
    <location>
        <begin position="84"/>
        <end position="118"/>
    </location>
</feature>
<evidence type="ECO:0000313" key="2">
    <source>
        <dbReference type="EMBL" id="KAJ6219425.1"/>
    </source>
</evidence>
<accession>A0A9Q0M922</accession>
<feature type="compositionally biased region" description="Acidic residues" evidence="1">
    <location>
        <begin position="44"/>
        <end position="59"/>
    </location>
</feature>
<feature type="compositionally biased region" description="Basic and acidic residues" evidence="1">
    <location>
        <begin position="92"/>
        <end position="103"/>
    </location>
</feature>
<gene>
    <name evidence="2" type="ORF">RDWZM_005237</name>
</gene>
<comment type="caution">
    <text evidence="2">The sequence shown here is derived from an EMBL/GenBank/DDBJ whole genome shotgun (WGS) entry which is preliminary data.</text>
</comment>
<keyword evidence="3" id="KW-1185">Reference proteome</keyword>
<name>A0A9Q0M922_BLOTA</name>
<reference evidence="2" key="1">
    <citation type="submission" date="2022-12" db="EMBL/GenBank/DDBJ databases">
        <title>Genome assemblies of Blomia tropicalis.</title>
        <authorList>
            <person name="Cui Y."/>
        </authorList>
    </citation>
    <scope>NUCLEOTIDE SEQUENCE</scope>
    <source>
        <tissue evidence="2">Adult mites</tissue>
    </source>
</reference>
<sequence length="118" mass="13305">MGILDFVMCTKKRKVKEANSEEKIEQNTDVKNDEKNGVETITAESDDEVIPEESQSDIEEFEEHDTNYEDSMGQFNIACPSINDIMQVKPTKSADSKKDKSESPTESLSPIQEISNEN</sequence>
<dbReference type="Proteomes" id="UP001142055">
    <property type="component" value="Chromosome 2"/>
</dbReference>
<dbReference type="AlphaFoldDB" id="A0A9Q0M922"/>
<dbReference type="EMBL" id="JAPWDV010000002">
    <property type="protein sequence ID" value="KAJ6219425.1"/>
    <property type="molecule type" value="Genomic_DNA"/>
</dbReference>
<feature type="region of interest" description="Disordered" evidence="1">
    <location>
        <begin position="17"/>
        <end position="59"/>
    </location>
</feature>
<feature type="compositionally biased region" description="Polar residues" evidence="1">
    <location>
        <begin position="104"/>
        <end position="118"/>
    </location>
</feature>
<proteinExistence type="predicted"/>
<protein>
    <submittedName>
        <fullName evidence="2">Uncharacterized protein</fullName>
    </submittedName>
</protein>
<organism evidence="2 3">
    <name type="scientific">Blomia tropicalis</name>
    <name type="common">Mite</name>
    <dbReference type="NCBI Taxonomy" id="40697"/>
    <lineage>
        <taxon>Eukaryota</taxon>
        <taxon>Metazoa</taxon>
        <taxon>Ecdysozoa</taxon>
        <taxon>Arthropoda</taxon>
        <taxon>Chelicerata</taxon>
        <taxon>Arachnida</taxon>
        <taxon>Acari</taxon>
        <taxon>Acariformes</taxon>
        <taxon>Sarcoptiformes</taxon>
        <taxon>Astigmata</taxon>
        <taxon>Glycyphagoidea</taxon>
        <taxon>Echimyopodidae</taxon>
        <taxon>Blomia</taxon>
    </lineage>
</organism>
<feature type="compositionally biased region" description="Basic and acidic residues" evidence="1">
    <location>
        <begin position="17"/>
        <end position="37"/>
    </location>
</feature>
<evidence type="ECO:0000313" key="3">
    <source>
        <dbReference type="Proteomes" id="UP001142055"/>
    </source>
</evidence>
<evidence type="ECO:0000256" key="1">
    <source>
        <dbReference type="SAM" id="MobiDB-lite"/>
    </source>
</evidence>